<keyword evidence="5" id="KW-1185">Reference proteome</keyword>
<evidence type="ECO:0000256" key="1">
    <source>
        <dbReference type="SAM" id="MobiDB-lite"/>
    </source>
</evidence>
<dbReference type="InterPro" id="IPR002878">
    <property type="entry name" value="ChsH2_C"/>
</dbReference>
<reference evidence="5" key="1">
    <citation type="journal article" date="2019" name="Int. J. Syst. Evol. Microbiol.">
        <title>The Global Catalogue of Microorganisms (GCM) 10K type strain sequencing project: providing services to taxonomists for standard genome sequencing and annotation.</title>
        <authorList>
            <consortium name="The Broad Institute Genomics Platform"/>
            <consortium name="The Broad Institute Genome Sequencing Center for Infectious Disease"/>
            <person name="Wu L."/>
            <person name="Ma J."/>
        </authorList>
    </citation>
    <scope>NUCLEOTIDE SEQUENCE [LARGE SCALE GENOMIC DNA]</scope>
    <source>
        <strain evidence="5">JCM 17458</strain>
    </source>
</reference>
<dbReference type="InterPro" id="IPR012340">
    <property type="entry name" value="NA-bd_OB-fold"/>
</dbReference>
<feature type="domain" description="ChsH2 rubredoxin-like zinc ribbon" evidence="3">
    <location>
        <begin position="23"/>
        <end position="58"/>
    </location>
</feature>
<dbReference type="Pfam" id="PF12172">
    <property type="entry name" value="zf-ChsH2"/>
    <property type="match status" value="1"/>
</dbReference>
<evidence type="ECO:0000259" key="3">
    <source>
        <dbReference type="Pfam" id="PF12172"/>
    </source>
</evidence>
<dbReference type="InterPro" id="IPR052513">
    <property type="entry name" value="Thioester_dehydratase-like"/>
</dbReference>
<dbReference type="RefSeq" id="WP_236865249.1">
    <property type="nucleotide sequence ID" value="NZ_BAABAZ010000003.1"/>
</dbReference>
<sequence length="149" mass="16174">MIDSQELEQTLGAGFGALFHPYFDGLARGQLAIPRCTACGRHQFPPRSVCVHCRGHDFAWDVADDPRGTLFTWTVVHHAKGTEFEALAPYAVALISLAQFDVRLYGLIPEPEGLEVGASVRLVFPSPDGEVPAGSSTVGRPHWVHANPD</sequence>
<dbReference type="Gene3D" id="6.10.30.10">
    <property type="match status" value="1"/>
</dbReference>
<gene>
    <name evidence="4" type="ORF">GCM10022261_02480</name>
</gene>
<comment type="caution">
    <text evidence="4">The sequence shown here is derived from an EMBL/GenBank/DDBJ whole genome shotgun (WGS) entry which is preliminary data.</text>
</comment>
<evidence type="ECO:0000259" key="2">
    <source>
        <dbReference type="Pfam" id="PF01796"/>
    </source>
</evidence>
<dbReference type="Proteomes" id="UP001501586">
    <property type="component" value="Unassembled WGS sequence"/>
</dbReference>
<organism evidence="4 5">
    <name type="scientific">Brevibacterium daeguense</name>
    <dbReference type="NCBI Taxonomy" id="909936"/>
    <lineage>
        <taxon>Bacteria</taxon>
        <taxon>Bacillati</taxon>
        <taxon>Actinomycetota</taxon>
        <taxon>Actinomycetes</taxon>
        <taxon>Micrococcales</taxon>
        <taxon>Brevibacteriaceae</taxon>
        <taxon>Brevibacterium</taxon>
    </lineage>
</organism>
<dbReference type="PANTHER" id="PTHR34075">
    <property type="entry name" value="BLR3430 PROTEIN"/>
    <property type="match status" value="1"/>
</dbReference>
<name>A0ABP8EFG8_9MICO</name>
<dbReference type="SUPFAM" id="SSF50249">
    <property type="entry name" value="Nucleic acid-binding proteins"/>
    <property type="match status" value="1"/>
</dbReference>
<evidence type="ECO:0000313" key="4">
    <source>
        <dbReference type="EMBL" id="GAA4282717.1"/>
    </source>
</evidence>
<dbReference type="EMBL" id="BAABAZ010000003">
    <property type="protein sequence ID" value="GAA4282717.1"/>
    <property type="molecule type" value="Genomic_DNA"/>
</dbReference>
<evidence type="ECO:0000313" key="5">
    <source>
        <dbReference type="Proteomes" id="UP001501586"/>
    </source>
</evidence>
<protein>
    <submittedName>
        <fullName evidence="4">Zn-ribbon domain-containing OB-fold protein</fullName>
    </submittedName>
</protein>
<feature type="domain" description="ChsH2 C-terminal OB-fold" evidence="2">
    <location>
        <begin position="66"/>
        <end position="124"/>
    </location>
</feature>
<dbReference type="Pfam" id="PF01796">
    <property type="entry name" value="OB_ChsH2_C"/>
    <property type="match status" value="1"/>
</dbReference>
<accession>A0ABP8EFG8</accession>
<feature type="region of interest" description="Disordered" evidence="1">
    <location>
        <begin position="130"/>
        <end position="149"/>
    </location>
</feature>
<dbReference type="PANTHER" id="PTHR34075:SF5">
    <property type="entry name" value="BLR3430 PROTEIN"/>
    <property type="match status" value="1"/>
</dbReference>
<dbReference type="InterPro" id="IPR022002">
    <property type="entry name" value="ChsH2_Znr"/>
</dbReference>
<proteinExistence type="predicted"/>